<comment type="catalytic activity">
    <reaction evidence="7 11">
        <text>L-methionyl-[protein] + [thioredoxin]-disulfide + H2O = L-methionyl-(S)-S-oxide-[protein] + [thioredoxin]-dithiol</text>
        <dbReference type="Rhea" id="RHEA:14217"/>
        <dbReference type="Rhea" id="RHEA-COMP:10698"/>
        <dbReference type="Rhea" id="RHEA-COMP:10700"/>
        <dbReference type="Rhea" id="RHEA-COMP:12313"/>
        <dbReference type="Rhea" id="RHEA-COMP:12315"/>
        <dbReference type="ChEBI" id="CHEBI:15377"/>
        <dbReference type="ChEBI" id="CHEBI:16044"/>
        <dbReference type="ChEBI" id="CHEBI:29950"/>
        <dbReference type="ChEBI" id="CHEBI:44120"/>
        <dbReference type="ChEBI" id="CHEBI:50058"/>
        <dbReference type="EC" id="1.8.4.11"/>
    </reaction>
</comment>
<dbReference type="NCBIfam" id="TIGR00357">
    <property type="entry name" value="peptide-methionine (R)-S-oxide reductase MsrB"/>
    <property type="match status" value="1"/>
</dbReference>
<evidence type="ECO:0000256" key="4">
    <source>
        <dbReference type="ARBA" id="ARBA00023002"/>
    </source>
</evidence>
<dbReference type="GO" id="GO:0030091">
    <property type="term" value="P:protein repair"/>
    <property type="evidence" value="ECO:0007669"/>
    <property type="project" value="InterPro"/>
</dbReference>
<organism evidence="13 14">
    <name type="scientific">Halalkalibacter wakoensis JCM 9140</name>
    <dbReference type="NCBI Taxonomy" id="1236970"/>
    <lineage>
        <taxon>Bacteria</taxon>
        <taxon>Bacillati</taxon>
        <taxon>Bacillota</taxon>
        <taxon>Bacilli</taxon>
        <taxon>Bacillales</taxon>
        <taxon>Bacillaceae</taxon>
        <taxon>Halalkalibacter</taxon>
    </lineage>
</organism>
<dbReference type="EMBL" id="BAUT01000007">
    <property type="protein sequence ID" value="GAE25219.1"/>
    <property type="molecule type" value="Genomic_DNA"/>
</dbReference>
<evidence type="ECO:0000256" key="1">
    <source>
        <dbReference type="ARBA" id="ARBA00007174"/>
    </source>
</evidence>
<dbReference type="InterPro" id="IPR002579">
    <property type="entry name" value="Met_Sox_Rdtase_MsrB_dom"/>
</dbReference>
<keyword evidence="5" id="KW-0511">Multifunctional enzyme</keyword>
<dbReference type="AlphaFoldDB" id="W4Q1G5"/>
<comment type="caution">
    <text evidence="13">The sequence shown here is derived from an EMBL/GenBank/DDBJ whole genome shotgun (WGS) entry which is preliminary data.</text>
</comment>
<comment type="similarity">
    <text evidence="11">Belongs to the MsrA Met sulfoxide reductase family.</text>
</comment>
<dbReference type="GO" id="GO:0033744">
    <property type="term" value="F:L-methionine:thioredoxin-disulfide S-oxidoreductase activity"/>
    <property type="evidence" value="ECO:0007669"/>
    <property type="project" value="RHEA"/>
</dbReference>
<evidence type="ECO:0000256" key="8">
    <source>
        <dbReference type="ARBA" id="ARBA00048488"/>
    </source>
</evidence>
<dbReference type="SUPFAM" id="SSF51316">
    <property type="entry name" value="Mss4-like"/>
    <property type="match status" value="1"/>
</dbReference>
<evidence type="ECO:0000256" key="7">
    <source>
        <dbReference type="ARBA" id="ARBA00047806"/>
    </source>
</evidence>
<proteinExistence type="inferred from homology"/>
<evidence type="ECO:0000256" key="10">
    <source>
        <dbReference type="HAMAP-Rule" id="MF_01400"/>
    </source>
</evidence>
<dbReference type="PROSITE" id="PS51790">
    <property type="entry name" value="MSRB"/>
    <property type="match status" value="1"/>
</dbReference>
<accession>W4Q1G5</accession>
<evidence type="ECO:0000256" key="6">
    <source>
        <dbReference type="ARBA" id="ARBA00024679"/>
    </source>
</evidence>
<dbReference type="EC" id="1.8.4.12" evidence="10"/>
<comment type="catalytic activity">
    <reaction evidence="9 11">
        <text>[thioredoxin]-disulfide + L-methionine + H2O = L-methionine (S)-S-oxide + [thioredoxin]-dithiol</text>
        <dbReference type="Rhea" id="RHEA:19993"/>
        <dbReference type="Rhea" id="RHEA-COMP:10698"/>
        <dbReference type="Rhea" id="RHEA-COMP:10700"/>
        <dbReference type="ChEBI" id="CHEBI:15377"/>
        <dbReference type="ChEBI" id="CHEBI:29950"/>
        <dbReference type="ChEBI" id="CHEBI:50058"/>
        <dbReference type="ChEBI" id="CHEBI:57844"/>
        <dbReference type="ChEBI" id="CHEBI:58772"/>
        <dbReference type="EC" id="1.8.4.11"/>
    </reaction>
</comment>
<dbReference type="FunFam" id="2.170.150.20:FF:000003">
    <property type="entry name" value="Peptide methionine sulfoxide reductase MsrB"/>
    <property type="match status" value="1"/>
</dbReference>
<gene>
    <name evidence="11" type="primary">msrA</name>
    <name evidence="10" type="synonym">msrB</name>
    <name evidence="13" type="ORF">JCM9140_1199</name>
</gene>
<comment type="similarity">
    <text evidence="1 10">Belongs to the MsrB Met sulfoxide reductase family.</text>
</comment>
<dbReference type="InterPro" id="IPR028427">
    <property type="entry name" value="Met_Sox_Rdtase_MsrB"/>
</dbReference>
<evidence type="ECO:0000256" key="5">
    <source>
        <dbReference type="ARBA" id="ARBA00023268"/>
    </source>
</evidence>
<dbReference type="GO" id="GO:0005737">
    <property type="term" value="C:cytoplasm"/>
    <property type="evidence" value="ECO:0007669"/>
    <property type="project" value="TreeGrafter"/>
</dbReference>
<dbReference type="InterPro" id="IPR002569">
    <property type="entry name" value="Met_Sox_Rdtase_MsrA_dom"/>
</dbReference>
<dbReference type="PANTHER" id="PTHR10173:SF59">
    <property type="entry name" value="PEPTIDE METHIONINE SULFOXIDE REDUCTASE MSRA_MSRB"/>
    <property type="match status" value="1"/>
</dbReference>
<dbReference type="GO" id="GO:0006979">
    <property type="term" value="P:response to oxidative stress"/>
    <property type="evidence" value="ECO:0007669"/>
    <property type="project" value="InterPro"/>
</dbReference>
<reference evidence="13" key="1">
    <citation type="journal article" date="2014" name="Genome Announc.">
        <title>Draft Genome Sequences of Three Alkaliphilic Bacillus Strains, Bacillus wakoensis JCM 9140T, Bacillus akibai JCM 9157T, and Bacillus hemicellulosilyticus JCM 9152T.</title>
        <authorList>
            <person name="Yuki M."/>
            <person name="Oshima K."/>
            <person name="Suda W."/>
            <person name="Oshida Y."/>
            <person name="Kitamura K."/>
            <person name="Iida T."/>
            <person name="Hattori M."/>
            <person name="Ohkuma M."/>
        </authorList>
    </citation>
    <scope>NUCLEOTIDE SEQUENCE [LARGE SCALE GENOMIC DNA]</scope>
    <source>
        <strain evidence="13">JCM 9140</strain>
    </source>
</reference>
<dbReference type="GO" id="GO:0033743">
    <property type="term" value="F:peptide-methionine (R)-S-oxide reductase activity"/>
    <property type="evidence" value="ECO:0007669"/>
    <property type="project" value="UniProtKB-UniRule"/>
</dbReference>
<dbReference type="Gene3D" id="2.170.150.20">
    <property type="entry name" value="Peptide methionine sulfoxide reductase"/>
    <property type="match status" value="1"/>
</dbReference>
<comment type="caution">
    <text evidence="10">Lacks conserved residue(s) required for the propagation of feature annotation.</text>
</comment>
<dbReference type="PANTHER" id="PTHR10173">
    <property type="entry name" value="METHIONINE SULFOXIDE REDUCTASE"/>
    <property type="match status" value="1"/>
</dbReference>
<dbReference type="Pfam" id="PF01641">
    <property type="entry name" value="SelR"/>
    <property type="match status" value="1"/>
</dbReference>
<comment type="similarity">
    <text evidence="3">In the N-terminal section; belongs to the MsrA Met sulfoxide reductase family.</text>
</comment>
<dbReference type="HAMAP" id="MF_01400">
    <property type="entry name" value="MsrB"/>
    <property type="match status" value="1"/>
</dbReference>
<keyword evidence="4 10" id="KW-0560">Oxidoreductase</keyword>
<evidence type="ECO:0000259" key="12">
    <source>
        <dbReference type="PROSITE" id="PS51790"/>
    </source>
</evidence>
<dbReference type="SUPFAM" id="SSF55068">
    <property type="entry name" value="Peptide methionine sulfoxide reductase"/>
    <property type="match status" value="1"/>
</dbReference>
<name>W4Q1G5_9BACI</name>
<sequence length="317" mass="36896">MVGMKMKELATFAGGHFWFLFPSFVDLPGVFKVTAGYSGGEEIDPSYDEVLKGQTGHRFVVQVEFDRTVLSFEKLLNAYWKTIDPTDHLGQFTDRGNPFVPAIFYHHQQQKQEAVLSVASLSTIFEHPIVTDIIPYRNFYPAEQKHQSYFLKIPFHYRYLYKKSGREDFFTKHWQIKSNDSRMKKLAPIQFEVTQNNKTEPPFVNPYDQYNEDGIYVDVVSGEPLFSSRDKYDTGCGWPTFSKPIVHQNIKEKLDHSHGMLRQEVKSKLGDSHLGHVFEDGPKDKGGRRYCINSAALRFIPVRQFEKEGYEEYKFLF</sequence>
<dbReference type="Proteomes" id="UP000018890">
    <property type="component" value="Unassembled WGS sequence"/>
</dbReference>
<dbReference type="Gene3D" id="3.30.1060.10">
    <property type="entry name" value="Peptide methionine sulphoxide reductase MsrA"/>
    <property type="match status" value="1"/>
</dbReference>
<evidence type="ECO:0000313" key="14">
    <source>
        <dbReference type="Proteomes" id="UP000018890"/>
    </source>
</evidence>
<dbReference type="Pfam" id="PF01625">
    <property type="entry name" value="PMSR"/>
    <property type="match status" value="1"/>
</dbReference>
<dbReference type="EC" id="1.8.4.11" evidence="11"/>
<evidence type="ECO:0000256" key="3">
    <source>
        <dbReference type="ARBA" id="ARBA00011017"/>
    </source>
</evidence>
<dbReference type="NCBIfam" id="TIGR00401">
    <property type="entry name" value="msrA"/>
    <property type="match status" value="1"/>
</dbReference>
<feature type="domain" description="MsrB" evidence="12">
    <location>
        <begin position="179"/>
        <end position="302"/>
    </location>
</feature>
<keyword evidence="14" id="KW-1185">Reference proteome</keyword>
<evidence type="ECO:0000313" key="13">
    <source>
        <dbReference type="EMBL" id="GAE25219.1"/>
    </source>
</evidence>
<evidence type="ECO:0000256" key="11">
    <source>
        <dbReference type="HAMAP-Rule" id="MF_01401"/>
    </source>
</evidence>
<protein>
    <recommendedName>
        <fullName evidence="10 11">Multifunctional fusion protein</fullName>
    </recommendedName>
    <domain>
        <recommendedName>
            <fullName evidence="11">Peptide methionine sulfoxide reductase MsrA</fullName>
            <shortName evidence="11">Protein-methionine-S-oxide reductase</shortName>
            <ecNumber evidence="11">1.8.4.11</ecNumber>
        </recommendedName>
        <alternativeName>
            <fullName evidence="11">Peptide-methionine (S)-S-oxide reductase</fullName>
            <shortName evidence="11">Peptide Met(O) reductase</shortName>
        </alternativeName>
    </domain>
    <domain>
        <recommendedName>
            <fullName evidence="10">Peptide methionine sulfoxide reductase MsrB</fullName>
            <ecNumber evidence="10">1.8.4.12</ecNumber>
        </recommendedName>
        <alternativeName>
            <fullName evidence="10">Peptide-methionine (R)-S-oxide reductase</fullName>
        </alternativeName>
    </domain>
</protein>
<feature type="active site" description="Nucleophile" evidence="10">
    <location>
        <position position="291"/>
    </location>
</feature>
<evidence type="ECO:0000256" key="2">
    <source>
        <dbReference type="ARBA" id="ARBA00008076"/>
    </source>
</evidence>
<dbReference type="InterPro" id="IPR011057">
    <property type="entry name" value="Mss4-like_sf"/>
</dbReference>
<dbReference type="HAMAP" id="MF_01401">
    <property type="entry name" value="MsrA"/>
    <property type="match status" value="1"/>
</dbReference>
<comment type="function">
    <text evidence="6 11">Has an important function as a repair enzyme for proteins that have been inactivated by oxidation. Catalyzes the reversible oxidation-reduction of methionine sulfoxide in proteins to methionine.</text>
</comment>
<comment type="catalytic activity">
    <reaction evidence="8 10">
        <text>L-methionyl-[protein] + [thioredoxin]-disulfide + H2O = L-methionyl-(R)-S-oxide-[protein] + [thioredoxin]-dithiol</text>
        <dbReference type="Rhea" id="RHEA:24164"/>
        <dbReference type="Rhea" id="RHEA-COMP:10698"/>
        <dbReference type="Rhea" id="RHEA-COMP:10700"/>
        <dbReference type="Rhea" id="RHEA-COMP:12313"/>
        <dbReference type="Rhea" id="RHEA-COMP:12314"/>
        <dbReference type="ChEBI" id="CHEBI:15377"/>
        <dbReference type="ChEBI" id="CHEBI:16044"/>
        <dbReference type="ChEBI" id="CHEBI:29950"/>
        <dbReference type="ChEBI" id="CHEBI:45764"/>
        <dbReference type="ChEBI" id="CHEBI:50058"/>
        <dbReference type="EC" id="1.8.4.12"/>
    </reaction>
</comment>
<dbReference type="GO" id="GO:0008113">
    <property type="term" value="F:peptide-methionine (S)-S-oxide reductase activity"/>
    <property type="evidence" value="ECO:0007669"/>
    <property type="project" value="UniProtKB-UniRule"/>
</dbReference>
<comment type="similarity">
    <text evidence="2">In the C-terminal section; belongs to the MsrB Met sulfoxide reductase family.</text>
</comment>
<dbReference type="STRING" id="1236970.JCM9140_1199"/>
<dbReference type="InterPro" id="IPR036509">
    <property type="entry name" value="Met_Sox_Rdtase_MsrA_sf"/>
</dbReference>
<evidence type="ECO:0000256" key="9">
    <source>
        <dbReference type="ARBA" id="ARBA00048782"/>
    </source>
</evidence>